<dbReference type="AlphaFoldDB" id="M1DEI6"/>
<reference evidence="9" key="2">
    <citation type="submission" date="2015-06" db="UniProtKB">
        <authorList>
            <consortium name="EnsemblPlants"/>
        </authorList>
    </citation>
    <scope>IDENTIFICATION</scope>
    <source>
        <strain evidence="9">DM1-3 516 R44</strain>
    </source>
</reference>
<evidence type="ECO:0000256" key="7">
    <source>
        <dbReference type="SAM" id="MobiDB-lite"/>
    </source>
</evidence>
<dbReference type="InParanoid" id="M1DEI6"/>
<feature type="coiled-coil region" evidence="6">
    <location>
        <begin position="86"/>
        <end position="113"/>
    </location>
</feature>
<evidence type="ECO:0000256" key="2">
    <source>
        <dbReference type="ARBA" id="ARBA00023015"/>
    </source>
</evidence>
<reference evidence="10" key="1">
    <citation type="journal article" date="2011" name="Nature">
        <title>Genome sequence and analysis of the tuber crop potato.</title>
        <authorList>
            <consortium name="The Potato Genome Sequencing Consortium"/>
        </authorList>
    </citation>
    <scope>NUCLEOTIDE SEQUENCE [LARGE SCALE GENOMIC DNA]</scope>
    <source>
        <strain evidence="10">cv. DM1-3 516 R44</strain>
    </source>
</reference>
<organism evidence="9 10">
    <name type="scientific">Solanum tuberosum</name>
    <name type="common">Potato</name>
    <dbReference type="NCBI Taxonomy" id="4113"/>
    <lineage>
        <taxon>Eukaryota</taxon>
        <taxon>Viridiplantae</taxon>
        <taxon>Streptophyta</taxon>
        <taxon>Embryophyta</taxon>
        <taxon>Tracheophyta</taxon>
        <taxon>Spermatophyta</taxon>
        <taxon>Magnoliopsida</taxon>
        <taxon>eudicotyledons</taxon>
        <taxon>Gunneridae</taxon>
        <taxon>Pentapetalae</taxon>
        <taxon>asterids</taxon>
        <taxon>lamiids</taxon>
        <taxon>Solanales</taxon>
        <taxon>Solanaceae</taxon>
        <taxon>Solanoideae</taxon>
        <taxon>Solaneae</taxon>
        <taxon>Solanum</taxon>
    </lineage>
</organism>
<dbReference type="HOGENOM" id="CLU_117402_0_0_1"/>
<dbReference type="FunCoup" id="M1DEI6">
    <property type="interactions" value="55"/>
</dbReference>
<evidence type="ECO:0000259" key="8">
    <source>
        <dbReference type="PROSITE" id="PS50066"/>
    </source>
</evidence>
<keyword evidence="5" id="KW-0539">Nucleus</keyword>
<keyword evidence="6" id="KW-0175">Coiled coil</keyword>
<dbReference type="Proteomes" id="UP000011115">
    <property type="component" value="Unassembled WGS sequence"/>
</dbReference>
<name>M1DEI6_SOLTU</name>
<dbReference type="Pfam" id="PF00319">
    <property type="entry name" value="SRF-TF"/>
    <property type="match status" value="1"/>
</dbReference>
<dbReference type="RefSeq" id="XP_006357010.1">
    <property type="nucleotide sequence ID" value="XM_006356948.1"/>
</dbReference>
<protein>
    <submittedName>
        <fullName evidence="9">Type I MADS box transcription factor</fullName>
    </submittedName>
</protein>
<keyword evidence="4" id="KW-0804">Transcription</keyword>
<evidence type="ECO:0000256" key="3">
    <source>
        <dbReference type="ARBA" id="ARBA00023125"/>
    </source>
</evidence>
<dbReference type="Gene3D" id="3.40.1810.10">
    <property type="entry name" value="Transcription factor, MADS-box"/>
    <property type="match status" value="1"/>
</dbReference>
<dbReference type="PROSITE" id="PS50066">
    <property type="entry name" value="MADS_BOX_2"/>
    <property type="match status" value="1"/>
</dbReference>
<evidence type="ECO:0000313" key="9">
    <source>
        <dbReference type="EnsemblPlants" id="PGSC0003DMT400087771"/>
    </source>
</evidence>
<keyword evidence="3" id="KW-0238">DNA-binding</keyword>
<dbReference type="GeneID" id="102595465"/>
<dbReference type="GO" id="GO:0000981">
    <property type="term" value="F:DNA-binding transcription factor activity, RNA polymerase II-specific"/>
    <property type="evidence" value="ECO:0000318"/>
    <property type="project" value="GO_Central"/>
</dbReference>
<evidence type="ECO:0000256" key="4">
    <source>
        <dbReference type="ARBA" id="ARBA00023163"/>
    </source>
</evidence>
<keyword evidence="2" id="KW-0805">Transcription regulation</keyword>
<gene>
    <name evidence="9" type="primary">LOC102595465</name>
</gene>
<dbReference type="Gramene" id="PGSC0003DMT400087771">
    <property type="protein sequence ID" value="PGSC0003DMT400087771"/>
    <property type="gene ID" value="PGSC0003DMG400037342"/>
</dbReference>
<feature type="region of interest" description="Disordered" evidence="7">
    <location>
        <begin position="155"/>
        <end position="181"/>
    </location>
</feature>
<dbReference type="OrthoDB" id="1272120at2759"/>
<evidence type="ECO:0000256" key="1">
    <source>
        <dbReference type="ARBA" id="ARBA00004123"/>
    </source>
</evidence>
<dbReference type="SUPFAM" id="SSF55455">
    <property type="entry name" value="SRF-like"/>
    <property type="match status" value="1"/>
</dbReference>
<dbReference type="GO" id="GO:0006357">
    <property type="term" value="P:regulation of transcription by RNA polymerase II"/>
    <property type="evidence" value="ECO:0000318"/>
    <property type="project" value="GO_Central"/>
</dbReference>
<dbReference type="InterPro" id="IPR036879">
    <property type="entry name" value="TF_MADSbox_sf"/>
</dbReference>
<feature type="domain" description="MADS-box" evidence="8">
    <location>
        <begin position="2"/>
        <end position="55"/>
    </location>
</feature>
<comment type="subcellular location">
    <subcellularLocation>
        <location evidence="1">Nucleus</location>
    </subcellularLocation>
</comment>
<dbReference type="GO" id="GO:0000978">
    <property type="term" value="F:RNA polymerase II cis-regulatory region sequence-specific DNA binding"/>
    <property type="evidence" value="ECO:0000318"/>
    <property type="project" value="GO_Central"/>
</dbReference>
<keyword evidence="10" id="KW-1185">Reference proteome</keyword>
<evidence type="ECO:0000313" key="10">
    <source>
        <dbReference type="Proteomes" id="UP000011115"/>
    </source>
</evidence>
<dbReference type="SMR" id="M1DEI6"/>
<feature type="compositionally biased region" description="Basic and acidic residues" evidence="7">
    <location>
        <begin position="155"/>
        <end position="174"/>
    </location>
</feature>
<evidence type="ECO:0000256" key="6">
    <source>
        <dbReference type="SAM" id="Coils"/>
    </source>
</evidence>
<accession>M1DEI6</accession>
<dbReference type="InterPro" id="IPR002100">
    <property type="entry name" value="TF_MADSbox"/>
</dbReference>
<sequence length="181" mass="21138">MSNKERLENNTESSGGNTNNLLYKKIACFTKKAHELSTLCDAQLGIVIFSPSEEILWPTENQAKERFENYLSFDWDTRKPNLETQESSLDKKMKAQEKNIRKMEQENEEKKMELLFNEVINGKSYLELDARELKGMIKLIALNKTKVDECKKQLQEEDQPIKDNDNNIEEKNDSIPKNNYV</sequence>
<evidence type="ECO:0000256" key="5">
    <source>
        <dbReference type="ARBA" id="ARBA00023242"/>
    </source>
</evidence>
<dbReference type="GO" id="GO:0005634">
    <property type="term" value="C:nucleus"/>
    <property type="evidence" value="ECO:0007669"/>
    <property type="project" value="UniProtKB-SubCell"/>
</dbReference>
<dbReference type="GO" id="GO:0046983">
    <property type="term" value="F:protein dimerization activity"/>
    <property type="evidence" value="ECO:0007669"/>
    <property type="project" value="InterPro"/>
</dbReference>
<dbReference type="EnsemblPlants" id="PGSC0003DMT400087771">
    <property type="protein sequence ID" value="PGSC0003DMT400087771"/>
    <property type="gene ID" value="PGSC0003DMG400037342"/>
</dbReference>
<dbReference type="KEGG" id="sot:102595465"/>
<dbReference type="PaxDb" id="4113-PGSC0003DMT400087771"/>
<proteinExistence type="predicted"/>